<protein>
    <recommendedName>
        <fullName evidence="1">BAR domain-containing protein</fullName>
    </recommendedName>
</protein>
<dbReference type="GO" id="GO:0005096">
    <property type="term" value="F:GTPase activator activity"/>
    <property type="evidence" value="ECO:0007669"/>
    <property type="project" value="InterPro"/>
</dbReference>
<accession>A0AAR5PM36</accession>
<dbReference type="InterPro" id="IPR027267">
    <property type="entry name" value="AH/BAR_dom_sf"/>
</dbReference>
<dbReference type="Pfam" id="PF16746">
    <property type="entry name" value="BAR_3"/>
    <property type="match status" value="1"/>
</dbReference>
<evidence type="ECO:0000313" key="2">
    <source>
        <dbReference type="EnsemblMetazoa" id="XP_019762099.1"/>
    </source>
</evidence>
<dbReference type="PANTHER" id="PTHR12552:SF1">
    <property type="entry name" value="RHO GTPASE-ACTIVATING PROTEIN GRAF"/>
    <property type="match status" value="1"/>
</dbReference>
<dbReference type="InterPro" id="IPR004148">
    <property type="entry name" value="BAR_dom"/>
</dbReference>
<evidence type="ECO:0000259" key="1">
    <source>
        <dbReference type="Pfam" id="PF16746"/>
    </source>
</evidence>
<name>A0AAR5PM36_DENPD</name>
<keyword evidence="3" id="KW-1185">Reference proteome</keyword>
<sequence length="231" mass="27553">MFRPKKTTHFYAKFDGNLNALNRLLRIKHHVFFFIKYVLVAEIITHFPLLFQLENANSSVLKQLEEFRKKYIGGVKSEKKKFEKQTAKFCQNQERYLNKTTKNPNTLQEADASVDMAERHFYAASMDYVYLIQEVHERKKFEFVETLLTFVYAYFTFYHQGHEIKKDFDPFMKDLQSKIQKTRTNFDDFSEKLKKRMSEVQKQEVPPSISKGCKEGYLFLLEKSKCQQAIC</sequence>
<dbReference type="EnsemblMetazoa" id="XM_019906540.1">
    <property type="protein sequence ID" value="XP_019762099.1"/>
    <property type="gene ID" value="LOC109539029"/>
</dbReference>
<reference evidence="3" key="1">
    <citation type="journal article" date="2013" name="Genome Biol.">
        <title>Draft genome of the mountain pine beetle, Dendroctonus ponderosae Hopkins, a major forest pest.</title>
        <authorList>
            <person name="Keeling C.I."/>
            <person name="Yuen M.M."/>
            <person name="Liao N.Y."/>
            <person name="Docking T.R."/>
            <person name="Chan S.K."/>
            <person name="Taylor G.A."/>
            <person name="Palmquist D.L."/>
            <person name="Jackman S.D."/>
            <person name="Nguyen A."/>
            <person name="Li M."/>
            <person name="Henderson H."/>
            <person name="Janes J.K."/>
            <person name="Zhao Y."/>
            <person name="Pandoh P."/>
            <person name="Moore R."/>
            <person name="Sperling F.A."/>
            <person name="Huber D.P."/>
            <person name="Birol I."/>
            <person name="Jones S.J."/>
            <person name="Bohlmann J."/>
        </authorList>
    </citation>
    <scope>NUCLEOTIDE SEQUENCE</scope>
</reference>
<feature type="domain" description="BAR" evidence="1">
    <location>
        <begin position="53"/>
        <end position="188"/>
    </location>
</feature>
<organism evidence="2 3">
    <name type="scientific">Dendroctonus ponderosae</name>
    <name type="common">Mountain pine beetle</name>
    <dbReference type="NCBI Taxonomy" id="77166"/>
    <lineage>
        <taxon>Eukaryota</taxon>
        <taxon>Metazoa</taxon>
        <taxon>Ecdysozoa</taxon>
        <taxon>Arthropoda</taxon>
        <taxon>Hexapoda</taxon>
        <taxon>Insecta</taxon>
        <taxon>Pterygota</taxon>
        <taxon>Neoptera</taxon>
        <taxon>Endopterygota</taxon>
        <taxon>Coleoptera</taxon>
        <taxon>Polyphaga</taxon>
        <taxon>Cucujiformia</taxon>
        <taxon>Curculionidae</taxon>
        <taxon>Scolytinae</taxon>
        <taxon>Dendroctonus</taxon>
    </lineage>
</organism>
<evidence type="ECO:0000313" key="3">
    <source>
        <dbReference type="Proteomes" id="UP000019118"/>
    </source>
</evidence>
<dbReference type="InterPro" id="IPR047234">
    <property type="entry name" value="GRAF_fam"/>
</dbReference>
<dbReference type="PANTHER" id="PTHR12552">
    <property type="entry name" value="OLIGOPHRENIN 1"/>
    <property type="match status" value="1"/>
</dbReference>
<dbReference type="AlphaFoldDB" id="A0AAR5PM36"/>
<dbReference type="GO" id="GO:0005737">
    <property type="term" value="C:cytoplasm"/>
    <property type="evidence" value="ECO:0007669"/>
    <property type="project" value="InterPro"/>
</dbReference>
<reference evidence="2" key="2">
    <citation type="submission" date="2024-08" db="UniProtKB">
        <authorList>
            <consortium name="EnsemblMetazoa"/>
        </authorList>
    </citation>
    <scope>IDENTIFICATION</scope>
</reference>
<dbReference type="Proteomes" id="UP000019118">
    <property type="component" value="Unassembled WGS sequence"/>
</dbReference>
<proteinExistence type="predicted"/>
<dbReference type="SUPFAM" id="SSF103657">
    <property type="entry name" value="BAR/IMD domain-like"/>
    <property type="match status" value="1"/>
</dbReference>
<dbReference type="Gene3D" id="1.20.1270.60">
    <property type="entry name" value="Arfaptin homology (AH) domain/BAR domain"/>
    <property type="match status" value="1"/>
</dbReference>